<proteinExistence type="predicted"/>
<gene>
    <name evidence="3" type="ORF">FOMPIDRAFT_85445</name>
</gene>
<keyword evidence="1" id="KW-1133">Transmembrane helix</keyword>
<protein>
    <recommendedName>
        <fullName evidence="2">DUF6533 domain-containing protein</fullName>
    </recommendedName>
</protein>
<dbReference type="HOGENOM" id="CLU_1129084_0_0_1"/>
<sequence>MEKAILLGTVSNYCLAAATTLYFYDTILTIADSIELIWCRKLGPASILYILSRYLTIFYLGLELLATVEKDCAYTYSRWRSAILPAPLYCTVRNTVPTAANNGLRRLTVTVRVMNIIHDGLVLLFTWLKTRGQIYDDALCLRDSLMTRLLVNGATYFVVHLVLNILDAVLTATGVFDDTVVFNAVFTPLILSHFFLSIREAHYTKEQRVSTPSQLSDLSFDRTQDPETTMTSMTLETRMVPGDEDD</sequence>
<dbReference type="OrthoDB" id="2804471at2759"/>
<feature type="transmembrane region" description="Helical" evidence="1">
    <location>
        <begin position="149"/>
        <end position="174"/>
    </location>
</feature>
<reference evidence="3 4" key="1">
    <citation type="journal article" date="2012" name="Science">
        <title>The Paleozoic origin of enzymatic lignin decomposition reconstructed from 31 fungal genomes.</title>
        <authorList>
            <person name="Floudas D."/>
            <person name="Binder M."/>
            <person name="Riley R."/>
            <person name="Barry K."/>
            <person name="Blanchette R.A."/>
            <person name="Henrissat B."/>
            <person name="Martinez A.T."/>
            <person name="Otillar R."/>
            <person name="Spatafora J.W."/>
            <person name="Yadav J.S."/>
            <person name="Aerts A."/>
            <person name="Benoit I."/>
            <person name="Boyd A."/>
            <person name="Carlson A."/>
            <person name="Copeland A."/>
            <person name="Coutinho P.M."/>
            <person name="de Vries R.P."/>
            <person name="Ferreira P."/>
            <person name="Findley K."/>
            <person name="Foster B."/>
            <person name="Gaskell J."/>
            <person name="Glotzer D."/>
            <person name="Gorecki P."/>
            <person name="Heitman J."/>
            <person name="Hesse C."/>
            <person name="Hori C."/>
            <person name="Igarashi K."/>
            <person name="Jurgens J.A."/>
            <person name="Kallen N."/>
            <person name="Kersten P."/>
            <person name="Kohler A."/>
            <person name="Kuees U."/>
            <person name="Kumar T.K.A."/>
            <person name="Kuo A."/>
            <person name="LaButti K."/>
            <person name="Larrondo L.F."/>
            <person name="Lindquist E."/>
            <person name="Ling A."/>
            <person name="Lombard V."/>
            <person name="Lucas S."/>
            <person name="Lundell T."/>
            <person name="Martin R."/>
            <person name="McLaughlin D.J."/>
            <person name="Morgenstern I."/>
            <person name="Morin E."/>
            <person name="Murat C."/>
            <person name="Nagy L.G."/>
            <person name="Nolan M."/>
            <person name="Ohm R.A."/>
            <person name="Patyshakuliyeva A."/>
            <person name="Rokas A."/>
            <person name="Ruiz-Duenas F.J."/>
            <person name="Sabat G."/>
            <person name="Salamov A."/>
            <person name="Samejima M."/>
            <person name="Schmutz J."/>
            <person name="Slot J.C."/>
            <person name="St John F."/>
            <person name="Stenlid J."/>
            <person name="Sun H."/>
            <person name="Sun S."/>
            <person name="Syed K."/>
            <person name="Tsang A."/>
            <person name="Wiebenga A."/>
            <person name="Young D."/>
            <person name="Pisabarro A."/>
            <person name="Eastwood D.C."/>
            <person name="Martin F."/>
            <person name="Cullen D."/>
            <person name="Grigoriev I.V."/>
            <person name="Hibbett D.S."/>
        </authorList>
    </citation>
    <scope>NUCLEOTIDE SEQUENCE</scope>
    <source>
        <strain evidence="4">FP-58527</strain>
    </source>
</reference>
<feature type="transmembrane region" description="Helical" evidence="1">
    <location>
        <begin position="180"/>
        <end position="198"/>
    </location>
</feature>
<keyword evidence="4" id="KW-1185">Reference proteome</keyword>
<name>S8F579_FOMSC</name>
<dbReference type="Pfam" id="PF20151">
    <property type="entry name" value="DUF6533"/>
    <property type="match status" value="1"/>
</dbReference>
<organism evidence="3 4">
    <name type="scientific">Fomitopsis schrenkii</name>
    <name type="common">Brown rot fungus</name>
    <dbReference type="NCBI Taxonomy" id="2126942"/>
    <lineage>
        <taxon>Eukaryota</taxon>
        <taxon>Fungi</taxon>
        <taxon>Dikarya</taxon>
        <taxon>Basidiomycota</taxon>
        <taxon>Agaricomycotina</taxon>
        <taxon>Agaricomycetes</taxon>
        <taxon>Polyporales</taxon>
        <taxon>Fomitopsis</taxon>
    </lineage>
</organism>
<feature type="domain" description="DUF6533" evidence="2">
    <location>
        <begin position="13"/>
        <end position="58"/>
    </location>
</feature>
<dbReference type="InParanoid" id="S8F579"/>
<dbReference type="EMBL" id="KE504183">
    <property type="protein sequence ID" value="EPS96845.1"/>
    <property type="molecule type" value="Genomic_DNA"/>
</dbReference>
<keyword evidence="1" id="KW-0812">Transmembrane</keyword>
<evidence type="ECO:0000259" key="2">
    <source>
        <dbReference type="Pfam" id="PF20151"/>
    </source>
</evidence>
<evidence type="ECO:0000256" key="1">
    <source>
        <dbReference type="SAM" id="Phobius"/>
    </source>
</evidence>
<evidence type="ECO:0000313" key="3">
    <source>
        <dbReference type="EMBL" id="EPS96845.1"/>
    </source>
</evidence>
<accession>S8F579</accession>
<dbReference type="AlphaFoldDB" id="S8F579"/>
<dbReference type="Proteomes" id="UP000015241">
    <property type="component" value="Unassembled WGS sequence"/>
</dbReference>
<evidence type="ECO:0000313" key="4">
    <source>
        <dbReference type="Proteomes" id="UP000015241"/>
    </source>
</evidence>
<keyword evidence="1" id="KW-0472">Membrane</keyword>
<dbReference type="InterPro" id="IPR045340">
    <property type="entry name" value="DUF6533"/>
</dbReference>